<evidence type="ECO:0000256" key="3">
    <source>
        <dbReference type="ARBA" id="ARBA00022989"/>
    </source>
</evidence>
<feature type="transmembrane region" description="Helical" evidence="5">
    <location>
        <begin position="277"/>
        <end position="296"/>
    </location>
</feature>
<dbReference type="SMART" id="SM01381">
    <property type="entry name" value="7TM_GPCR_Srsx"/>
    <property type="match status" value="1"/>
</dbReference>
<proteinExistence type="predicted"/>
<dbReference type="GO" id="GO:0004930">
    <property type="term" value="F:G protein-coupled receptor activity"/>
    <property type="evidence" value="ECO:0007669"/>
    <property type="project" value="InterPro"/>
</dbReference>
<feature type="transmembrane region" description="Helical" evidence="5">
    <location>
        <begin position="106"/>
        <end position="128"/>
    </location>
</feature>
<keyword evidence="2 5" id="KW-0812">Transmembrane</keyword>
<evidence type="ECO:0000313" key="8">
    <source>
        <dbReference type="WBParaSite" id="Gr19_v10_g5624.t1"/>
    </source>
</evidence>
<dbReference type="InterPro" id="IPR017452">
    <property type="entry name" value="GPCR_Rhodpsn_7TM"/>
</dbReference>
<dbReference type="PANTHER" id="PTHR23360:SF5">
    <property type="entry name" value="G-PROTEIN COUPLED RECEPTORS FAMILY 1 PROFILE DOMAIN-CONTAINING PROTEIN"/>
    <property type="match status" value="1"/>
</dbReference>
<reference evidence="8" key="1">
    <citation type="submission" date="2022-11" db="UniProtKB">
        <authorList>
            <consortium name="WormBaseParasite"/>
        </authorList>
    </citation>
    <scope>IDENTIFICATION</scope>
</reference>
<feature type="domain" description="G-protein coupled receptors family 1 profile" evidence="6">
    <location>
        <begin position="50"/>
        <end position="294"/>
    </location>
</feature>
<dbReference type="InterPro" id="IPR047130">
    <property type="entry name" value="7TM_GPCR_Srsx_nematod"/>
</dbReference>
<feature type="transmembrane region" description="Helical" evidence="5">
    <location>
        <begin position="29"/>
        <end position="58"/>
    </location>
</feature>
<organism evidence="7 8">
    <name type="scientific">Globodera rostochiensis</name>
    <name type="common">Golden nematode worm</name>
    <name type="synonym">Heterodera rostochiensis</name>
    <dbReference type="NCBI Taxonomy" id="31243"/>
    <lineage>
        <taxon>Eukaryota</taxon>
        <taxon>Metazoa</taxon>
        <taxon>Ecdysozoa</taxon>
        <taxon>Nematoda</taxon>
        <taxon>Chromadorea</taxon>
        <taxon>Rhabditida</taxon>
        <taxon>Tylenchina</taxon>
        <taxon>Tylenchomorpha</taxon>
        <taxon>Tylenchoidea</taxon>
        <taxon>Heteroderidae</taxon>
        <taxon>Heteroderinae</taxon>
        <taxon>Globodera</taxon>
    </lineage>
</organism>
<evidence type="ECO:0000256" key="1">
    <source>
        <dbReference type="ARBA" id="ARBA00004370"/>
    </source>
</evidence>
<evidence type="ECO:0000259" key="6">
    <source>
        <dbReference type="PROSITE" id="PS50262"/>
    </source>
</evidence>
<feature type="transmembrane region" description="Helical" evidence="5">
    <location>
        <begin position="199"/>
        <end position="220"/>
    </location>
</feature>
<feature type="transmembrane region" description="Helical" evidence="5">
    <location>
        <begin position="70"/>
        <end position="94"/>
    </location>
</feature>
<keyword evidence="4 5" id="KW-0472">Membrane</keyword>
<sequence length="349" mass="38991">MNTTADAQQTATTAELLNAFYTFLSTAGFVPLVVILISIRTLIAGIGIVFNLSLGWVTIRSRNLHGTTNILIAIDSVSLAIYEIGFFPIWIIVLVGKNLVRLEQCFWPMLLPVFAKNFSSALMVAVGLDRLKYAIFPLISSKVQKYFMILWTIPCAIYGLTVILLSYRIMLRMPNSFVMCTASEITQYEAAVVSYNATLILQCLSPIVYCVLGIFVYVKMPTNGQQQSNKSLFKSIVVLMLIQLFGWGSNSLSLLFFRKFFAITSLSDMTKWAMNCVFSYVLTVATTANAPTLYFCNFEYKTAFQAQFRSLFSRSANNNKVAAMQQVKPIGNNNNISAGRTVQRVRLNA</sequence>
<dbReference type="AlphaFoldDB" id="A0A914HYD5"/>
<dbReference type="Gene3D" id="1.20.1070.10">
    <property type="entry name" value="Rhodopsin 7-helix transmembrane proteins"/>
    <property type="match status" value="1"/>
</dbReference>
<name>A0A914HYD5_GLORO</name>
<dbReference type="Proteomes" id="UP000887572">
    <property type="component" value="Unplaced"/>
</dbReference>
<comment type="subcellular location">
    <subcellularLocation>
        <location evidence="1">Membrane</location>
    </subcellularLocation>
</comment>
<evidence type="ECO:0000256" key="2">
    <source>
        <dbReference type="ARBA" id="ARBA00022692"/>
    </source>
</evidence>
<feature type="transmembrane region" description="Helical" evidence="5">
    <location>
        <begin position="232"/>
        <end position="257"/>
    </location>
</feature>
<dbReference type="Pfam" id="PF10320">
    <property type="entry name" value="7TM_GPCR_Srsx"/>
    <property type="match status" value="1"/>
</dbReference>
<evidence type="ECO:0000313" key="7">
    <source>
        <dbReference type="Proteomes" id="UP000887572"/>
    </source>
</evidence>
<keyword evidence="3 5" id="KW-1133">Transmembrane helix</keyword>
<dbReference type="InterPro" id="IPR000276">
    <property type="entry name" value="GPCR_Rhodpsn"/>
</dbReference>
<accession>A0A914HYD5</accession>
<evidence type="ECO:0000256" key="4">
    <source>
        <dbReference type="ARBA" id="ARBA00023136"/>
    </source>
</evidence>
<dbReference type="GO" id="GO:0016020">
    <property type="term" value="C:membrane"/>
    <property type="evidence" value="ECO:0007669"/>
    <property type="project" value="UniProtKB-SubCell"/>
</dbReference>
<dbReference type="InterPro" id="IPR019424">
    <property type="entry name" value="7TM_GPCR_Srsx"/>
</dbReference>
<keyword evidence="7" id="KW-1185">Reference proteome</keyword>
<dbReference type="SUPFAM" id="SSF81321">
    <property type="entry name" value="Family A G protein-coupled receptor-like"/>
    <property type="match status" value="1"/>
</dbReference>
<protein>
    <submittedName>
        <fullName evidence="8">G-protein coupled receptors family 1 profile domain-containing protein</fullName>
    </submittedName>
</protein>
<feature type="transmembrane region" description="Helical" evidence="5">
    <location>
        <begin position="149"/>
        <end position="169"/>
    </location>
</feature>
<dbReference type="PROSITE" id="PS50262">
    <property type="entry name" value="G_PROTEIN_RECEP_F1_2"/>
    <property type="match status" value="1"/>
</dbReference>
<dbReference type="PANTHER" id="PTHR23360">
    <property type="entry name" value="G-PROTEIN COUPLED RECEPTORS FAMILY 1 PROFILE DOMAIN-CONTAINING PROTEIN-RELATED"/>
    <property type="match status" value="1"/>
</dbReference>
<evidence type="ECO:0000256" key="5">
    <source>
        <dbReference type="SAM" id="Phobius"/>
    </source>
</evidence>
<dbReference type="WBParaSite" id="Gr19_v10_g5624.t1">
    <property type="protein sequence ID" value="Gr19_v10_g5624.t1"/>
    <property type="gene ID" value="Gr19_v10_g5624"/>
</dbReference>